<keyword evidence="2" id="KW-1185">Reference proteome</keyword>
<evidence type="ECO:0000313" key="2">
    <source>
        <dbReference type="Proteomes" id="UP000640052"/>
    </source>
</evidence>
<organism evidence="1 2">
    <name type="scientific">Acrocarpospora phusangensis</name>
    <dbReference type="NCBI Taxonomy" id="1070424"/>
    <lineage>
        <taxon>Bacteria</taxon>
        <taxon>Bacillati</taxon>
        <taxon>Actinomycetota</taxon>
        <taxon>Actinomycetes</taxon>
        <taxon>Streptosporangiales</taxon>
        <taxon>Streptosporangiaceae</taxon>
        <taxon>Acrocarpospora</taxon>
    </lineage>
</organism>
<dbReference type="EMBL" id="BOOA01000098">
    <property type="protein sequence ID" value="GIH28855.1"/>
    <property type="molecule type" value="Genomic_DNA"/>
</dbReference>
<dbReference type="Proteomes" id="UP000640052">
    <property type="component" value="Unassembled WGS sequence"/>
</dbReference>
<comment type="caution">
    <text evidence="1">The sequence shown here is derived from an EMBL/GenBank/DDBJ whole genome shotgun (WGS) entry which is preliminary data.</text>
</comment>
<dbReference type="AlphaFoldDB" id="A0A919QMA0"/>
<sequence length="67" mass="6933">MYGYVGQSRPAWPKRGEPDPMAMTIGSGSPAVPLGDQGLVQVRVGVAALPLAVKPNDVAEFAATEPL</sequence>
<gene>
    <name evidence="1" type="ORF">Aph01nite_71650</name>
</gene>
<reference evidence="1" key="1">
    <citation type="submission" date="2021-01" db="EMBL/GenBank/DDBJ databases">
        <title>Whole genome shotgun sequence of Acrocarpospora phusangensis NBRC 108782.</title>
        <authorList>
            <person name="Komaki H."/>
            <person name="Tamura T."/>
        </authorList>
    </citation>
    <scope>NUCLEOTIDE SEQUENCE</scope>
    <source>
        <strain evidence="1">NBRC 108782</strain>
    </source>
</reference>
<protein>
    <submittedName>
        <fullName evidence="1">Uncharacterized protein</fullName>
    </submittedName>
</protein>
<proteinExistence type="predicted"/>
<name>A0A919QMA0_9ACTN</name>
<accession>A0A919QMA0</accession>
<evidence type="ECO:0000313" key="1">
    <source>
        <dbReference type="EMBL" id="GIH28855.1"/>
    </source>
</evidence>